<evidence type="ECO:0008006" key="3">
    <source>
        <dbReference type="Google" id="ProtNLM"/>
    </source>
</evidence>
<evidence type="ECO:0000313" key="2">
    <source>
        <dbReference type="Proteomes" id="UP000823749"/>
    </source>
</evidence>
<proteinExistence type="predicted"/>
<dbReference type="InterPro" id="IPR013283">
    <property type="entry name" value="RLI1"/>
</dbReference>
<dbReference type="PANTHER" id="PTHR19248">
    <property type="entry name" value="ATP-BINDING TRANSPORT PROTEIN-RELATED"/>
    <property type="match status" value="1"/>
</dbReference>
<keyword evidence="2" id="KW-1185">Reference proteome</keyword>
<dbReference type="EMBL" id="JACTNZ010000003">
    <property type="protein sequence ID" value="KAG5556778.1"/>
    <property type="molecule type" value="Genomic_DNA"/>
</dbReference>
<accession>A0AAV6KVX2</accession>
<dbReference type="AlphaFoldDB" id="A0AAV6KVX2"/>
<evidence type="ECO:0000313" key="1">
    <source>
        <dbReference type="EMBL" id="KAG5556778.1"/>
    </source>
</evidence>
<sequence length="239" mass="27246">MKERLCVDLELNQRLKAAQFVRSLLRPNSYAIVVEHDLSVLDYLLPCQTSFAVFMGSLVHMELLPLESLTFKFAETPQESAEEIETETYACYGYPTMTKTQGNFRLRVVEGEFTDSQIIFVSDVLKPLQIEQLMDQELVNLSGGELQRVALTLFLEKREGSDGNHVRLVEKQERLSDYISKDNYRGKCGIFTSTLDEVLLGEVLVGANAWEDLLIPAAFDCRWDNPLPYQEEDPKLTPL</sequence>
<protein>
    <recommendedName>
        <fullName evidence="3">ABC transporter domain-containing protein</fullName>
    </recommendedName>
</protein>
<name>A0AAV6KVX2_9ERIC</name>
<organism evidence="1 2">
    <name type="scientific">Rhododendron griersonianum</name>
    <dbReference type="NCBI Taxonomy" id="479676"/>
    <lineage>
        <taxon>Eukaryota</taxon>
        <taxon>Viridiplantae</taxon>
        <taxon>Streptophyta</taxon>
        <taxon>Embryophyta</taxon>
        <taxon>Tracheophyta</taxon>
        <taxon>Spermatophyta</taxon>
        <taxon>Magnoliopsida</taxon>
        <taxon>eudicotyledons</taxon>
        <taxon>Gunneridae</taxon>
        <taxon>Pentapetalae</taxon>
        <taxon>asterids</taxon>
        <taxon>Ericales</taxon>
        <taxon>Ericaceae</taxon>
        <taxon>Ericoideae</taxon>
        <taxon>Rhodoreae</taxon>
        <taxon>Rhododendron</taxon>
    </lineage>
</organism>
<comment type="caution">
    <text evidence="1">The sequence shown here is derived from an EMBL/GenBank/DDBJ whole genome shotgun (WGS) entry which is preliminary data.</text>
</comment>
<dbReference type="Proteomes" id="UP000823749">
    <property type="component" value="Chromosome 3"/>
</dbReference>
<gene>
    <name evidence="1" type="ORF">RHGRI_007144</name>
</gene>
<reference evidence="1" key="1">
    <citation type="submission" date="2020-08" db="EMBL/GenBank/DDBJ databases">
        <title>Plant Genome Project.</title>
        <authorList>
            <person name="Zhang R.-G."/>
        </authorList>
    </citation>
    <scope>NUCLEOTIDE SEQUENCE</scope>
    <source>
        <strain evidence="1">WSP0</strain>
        <tissue evidence="1">Leaf</tissue>
    </source>
</reference>